<protein>
    <submittedName>
        <fullName evidence="2">Class I SAM-dependent methyltransferase</fullName>
    </submittedName>
</protein>
<proteinExistence type="predicted"/>
<feature type="domain" description="Methyltransferase type 11" evidence="1">
    <location>
        <begin position="129"/>
        <end position="192"/>
    </location>
</feature>
<keyword evidence="2" id="KW-0808">Transferase</keyword>
<sequence>MIVIPKSLEQLKFRLAVLKLISTSFFYRYQAGHELIGREFDSYGRKFAFRFLGSKDWGRFINLLCNPVSSTRYFEFPFCLNALNWNQVKTYLDISSPRLFLLYLLEKYPHLQGHFLNPDVSDLAETQHYFEQVKRPLKIQFLTHDVTGLPYPDQSFDVITSISVLEHIPKDGDSLAVRELWRVLKPHGKLILTLPCAVNYEEEWREEDTYNLGYEAQNGKYFFQRFYDQRALKERIFDAISQTPQSLEVWGEKQAGTFQEYIEKWIKLGLLESIKDPYYVMQHYQSFPTMSSLVYMGICGLVFEKL</sequence>
<keyword evidence="3" id="KW-1185">Reference proteome</keyword>
<dbReference type="InterPro" id="IPR013216">
    <property type="entry name" value="Methyltransf_11"/>
</dbReference>
<reference evidence="2 3" key="1">
    <citation type="submission" date="2021-08" db="EMBL/GenBank/DDBJ databases">
        <title>Draft genome sequence of Spirulina subsalsa with high tolerance to salinity and hype-accumulation of phycocyanin.</title>
        <authorList>
            <person name="Pei H."/>
            <person name="Jiang L."/>
        </authorList>
    </citation>
    <scope>NUCLEOTIDE SEQUENCE [LARGE SCALE GENOMIC DNA]</scope>
    <source>
        <strain evidence="2 3">FACHB-351</strain>
    </source>
</reference>
<dbReference type="GO" id="GO:0008168">
    <property type="term" value="F:methyltransferase activity"/>
    <property type="evidence" value="ECO:0007669"/>
    <property type="project" value="UniProtKB-KW"/>
</dbReference>
<dbReference type="RefSeq" id="WP_265264781.1">
    <property type="nucleotide sequence ID" value="NZ_JAIHOM010000051.1"/>
</dbReference>
<accession>A0ABT3L627</accession>
<dbReference type="EMBL" id="JAIHOM010000051">
    <property type="protein sequence ID" value="MCW6036953.1"/>
    <property type="molecule type" value="Genomic_DNA"/>
</dbReference>
<evidence type="ECO:0000313" key="3">
    <source>
        <dbReference type="Proteomes" id="UP001526426"/>
    </source>
</evidence>
<dbReference type="SUPFAM" id="SSF53335">
    <property type="entry name" value="S-adenosyl-L-methionine-dependent methyltransferases"/>
    <property type="match status" value="1"/>
</dbReference>
<evidence type="ECO:0000259" key="1">
    <source>
        <dbReference type="Pfam" id="PF08241"/>
    </source>
</evidence>
<keyword evidence="2" id="KW-0489">Methyltransferase</keyword>
<name>A0ABT3L627_9CYAN</name>
<organism evidence="2 3">
    <name type="scientific">Spirulina subsalsa FACHB-351</name>
    <dbReference type="NCBI Taxonomy" id="234711"/>
    <lineage>
        <taxon>Bacteria</taxon>
        <taxon>Bacillati</taxon>
        <taxon>Cyanobacteriota</taxon>
        <taxon>Cyanophyceae</taxon>
        <taxon>Spirulinales</taxon>
        <taxon>Spirulinaceae</taxon>
        <taxon>Spirulina</taxon>
    </lineage>
</organism>
<dbReference type="CDD" id="cd02440">
    <property type="entry name" value="AdoMet_MTases"/>
    <property type="match status" value="1"/>
</dbReference>
<gene>
    <name evidence="2" type="ORF">K4A83_11855</name>
</gene>
<dbReference type="Gene3D" id="3.40.50.150">
    <property type="entry name" value="Vaccinia Virus protein VP39"/>
    <property type="match status" value="1"/>
</dbReference>
<dbReference type="Proteomes" id="UP001526426">
    <property type="component" value="Unassembled WGS sequence"/>
</dbReference>
<comment type="caution">
    <text evidence="2">The sequence shown here is derived from an EMBL/GenBank/DDBJ whole genome shotgun (WGS) entry which is preliminary data.</text>
</comment>
<evidence type="ECO:0000313" key="2">
    <source>
        <dbReference type="EMBL" id="MCW6036953.1"/>
    </source>
</evidence>
<dbReference type="InterPro" id="IPR029063">
    <property type="entry name" value="SAM-dependent_MTases_sf"/>
</dbReference>
<dbReference type="GO" id="GO:0032259">
    <property type="term" value="P:methylation"/>
    <property type="evidence" value="ECO:0007669"/>
    <property type="project" value="UniProtKB-KW"/>
</dbReference>
<dbReference type="Pfam" id="PF08241">
    <property type="entry name" value="Methyltransf_11"/>
    <property type="match status" value="1"/>
</dbReference>